<keyword evidence="5" id="KW-0802">TPR repeat</keyword>
<dbReference type="Proteomes" id="UP001652580">
    <property type="component" value="Chromosome 9"/>
</dbReference>
<evidence type="ECO:0000256" key="5">
    <source>
        <dbReference type="ARBA" id="ARBA00022803"/>
    </source>
</evidence>
<dbReference type="InterPro" id="IPR019734">
    <property type="entry name" value="TPR_rpt"/>
</dbReference>
<dbReference type="RefSeq" id="XP_057409783.1">
    <property type="nucleotide sequence ID" value="XM_057553800.1"/>
</dbReference>
<evidence type="ECO:0000313" key="10">
    <source>
        <dbReference type="RefSeq" id="XP_057409783.1"/>
    </source>
</evidence>
<name>A0ABM3U609_BALAC</name>
<keyword evidence="10" id="KW-0675">Receptor</keyword>
<evidence type="ECO:0000256" key="1">
    <source>
        <dbReference type="ARBA" id="ARBA00007295"/>
    </source>
</evidence>
<dbReference type="CDD" id="cd16478">
    <property type="entry name" value="RING-H2_Rapsyn"/>
    <property type="match status" value="1"/>
</dbReference>
<protein>
    <submittedName>
        <fullName evidence="10">43 kDa receptor-associated protein of the synapse isoform X4</fullName>
    </submittedName>
</protein>
<evidence type="ECO:0000256" key="2">
    <source>
        <dbReference type="ARBA" id="ARBA00022723"/>
    </source>
</evidence>
<dbReference type="InterPro" id="IPR052480">
    <property type="entry name" value="RAPsyn"/>
</dbReference>
<organism evidence="9 10">
    <name type="scientific">Balaenoptera acutorostrata</name>
    <name type="common">Common minke whale</name>
    <name type="synonym">Balaena rostrata</name>
    <dbReference type="NCBI Taxonomy" id="9767"/>
    <lineage>
        <taxon>Eukaryota</taxon>
        <taxon>Metazoa</taxon>
        <taxon>Chordata</taxon>
        <taxon>Craniata</taxon>
        <taxon>Vertebrata</taxon>
        <taxon>Euteleostomi</taxon>
        <taxon>Mammalia</taxon>
        <taxon>Eutheria</taxon>
        <taxon>Laurasiatheria</taxon>
        <taxon>Artiodactyla</taxon>
        <taxon>Whippomorpha</taxon>
        <taxon>Cetacea</taxon>
        <taxon>Mysticeti</taxon>
        <taxon>Balaenopteridae</taxon>
        <taxon>Balaenoptera</taxon>
    </lineage>
</organism>
<keyword evidence="4 7" id="KW-0863">Zinc-finger</keyword>
<dbReference type="InterPro" id="IPR013083">
    <property type="entry name" value="Znf_RING/FYVE/PHD"/>
</dbReference>
<dbReference type="InterPro" id="IPR011990">
    <property type="entry name" value="TPR-like_helical_dom_sf"/>
</dbReference>
<dbReference type="GeneID" id="102999644"/>
<evidence type="ECO:0000256" key="4">
    <source>
        <dbReference type="ARBA" id="ARBA00022771"/>
    </source>
</evidence>
<evidence type="ECO:0000256" key="7">
    <source>
        <dbReference type="PROSITE-ProRule" id="PRU00175"/>
    </source>
</evidence>
<dbReference type="PRINTS" id="PR00217">
    <property type="entry name" value="POSTSYNAPTIC"/>
</dbReference>
<dbReference type="Pfam" id="PF13639">
    <property type="entry name" value="zf-RING_2"/>
    <property type="match status" value="1"/>
</dbReference>
<reference evidence="10" key="1">
    <citation type="submission" date="2025-08" db="UniProtKB">
        <authorList>
            <consortium name="RefSeq"/>
        </authorList>
    </citation>
    <scope>IDENTIFICATION</scope>
</reference>
<comment type="similarity">
    <text evidence="1">Belongs to the RAPsyn family.</text>
</comment>
<dbReference type="SUPFAM" id="SSF48452">
    <property type="entry name" value="TPR-like"/>
    <property type="match status" value="1"/>
</dbReference>
<dbReference type="SMART" id="SM00028">
    <property type="entry name" value="TPR"/>
    <property type="match status" value="5"/>
</dbReference>
<gene>
    <name evidence="10" type="primary">RAPSN</name>
</gene>
<dbReference type="PANTHER" id="PTHR46574">
    <property type="entry name" value="43 KDA RECEPTOR-ASSOCIATED PROTEIN OF THE SYNAPSE"/>
    <property type="match status" value="1"/>
</dbReference>
<dbReference type="InterPro" id="IPR001237">
    <property type="entry name" value="Postsynaptic"/>
</dbReference>
<dbReference type="Gene3D" id="1.25.40.10">
    <property type="entry name" value="Tetratricopeptide repeat domain"/>
    <property type="match status" value="2"/>
</dbReference>
<dbReference type="InterPro" id="IPR019568">
    <property type="entry name" value="Rapsyn_myristoylation/link_N"/>
</dbReference>
<evidence type="ECO:0000313" key="9">
    <source>
        <dbReference type="Proteomes" id="UP001652580"/>
    </source>
</evidence>
<dbReference type="PROSITE" id="PS00405">
    <property type="entry name" value="43_KD_POSTSYNAPTIC"/>
    <property type="match status" value="1"/>
</dbReference>
<evidence type="ECO:0000256" key="6">
    <source>
        <dbReference type="ARBA" id="ARBA00022833"/>
    </source>
</evidence>
<dbReference type="PANTHER" id="PTHR46574:SF1">
    <property type="entry name" value="43 KDA RECEPTOR-ASSOCIATED PROTEIN OF THE SYNAPSE"/>
    <property type="match status" value="1"/>
</dbReference>
<proteinExistence type="inferred from homology"/>
<keyword evidence="2" id="KW-0479">Metal-binding</keyword>
<accession>A0ABM3U609</accession>
<keyword evidence="3" id="KW-0677">Repeat</keyword>
<dbReference type="Gene3D" id="3.30.40.10">
    <property type="entry name" value="Zinc/RING finger domain, C3HC4 (zinc finger)"/>
    <property type="match status" value="1"/>
</dbReference>
<dbReference type="SMART" id="SM00184">
    <property type="entry name" value="RING"/>
    <property type="match status" value="1"/>
</dbReference>
<evidence type="ECO:0000256" key="3">
    <source>
        <dbReference type="ARBA" id="ARBA00022737"/>
    </source>
</evidence>
<evidence type="ECO:0000259" key="8">
    <source>
        <dbReference type="PROSITE" id="PS50089"/>
    </source>
</evidence>
<dbReference type="SUPFAM" id="SSF57850">
    <property type="entry name" value="RING/U-box"/>
    <property type="match status" value="1"/>
</dbReference>
<dbReference type="InterPro" id="IPR018293">
    <property type="entry name" value="Postsynaptic_CS"/>
</dbReference>
<feature type="domain" description="RING-type" evidence="8">
    <location>
        <begin position="325"/>
        <end position="365"/>
    </location>
</feature>
<keyword evidence="6" id="KW-0862">Zinc</keyword>
<keyword evidence="9" id="KW-1185">Reference proteome</keyword>
<dbReference type="PROSITE" id="PS50089">
    <property type="entry name" value="ZF_RING_2"/>
    <property type="match status" value="1"/>
</dbReference>
<dbReference type="Pfam" id="PF10579">
    <property type="entry name" value="Rapsyn_N"/>
    <property type="match status" value="1"/>
</dbReference>
<dbReference type="InterPro" id="IPR001841">
    <property type="entry name" value="Znf_RING"/>
</dbReference>
<sequence length="374" mass="42242">MGQDQTKQQIAKGLQLYQSNQTEKALQVWTKVLEKSSDLVGRFRVLGCLVTAHSEMGRYKEMLKFAVVQIDTARELEDADFLLESYLNLARSNEKLCEFHKTISYCKTCLGLPGTRAATQLGGQDYEKALFFPCKAAELVNDYGKGWSLKYRAMSQYHMAVAYRLLGHLGSAMECCEESMKIALQHGDRPLQALCLLCFADIHRSRGDLETAFPRYDSAMSIMTEIGNRLGQVQVLLGVAKCWVARKALDKALDAIERAQDLAEEVGNKVRTESVCWVWSQEPKLGQLKLHCLSESIYRSRGLQRELRAHVVRFHECVEETELYCGLCGESIGEKNSRLQALPCSHIFHLRCLQNNGTRSCPNCHRSSMKPGFV</sequence>